<keyword evidence="4 5" id="KW-0862">Zinc</keyword>
<evidence type="ECO:0000256" key="5">
    <source>
        <dbReference type="PROSITE-ProRule" id="PRU00723"/>
    </source>
</evidence>
<dbReference type="SMART" id="SM00356">
    <property type="entry name" value="ZnF_C3H1"/>
    <property type="match status" value="2"/>
</dbReference>
<evidence type="ECO:0000313" key="9">
    <source>
        <dbReference type="Proteomes" id="UP001189429"/>
    </source>
</evidence>
<dbReference type="PANTHER" id="PTHR12547">
    <property type="entry name" value="CCCH ZINC FINGER/TIS11-RELATED"/>
    <property type="match status" value="1"/>
</dbReference>
<keyword evidence="1 5" id="KW-0479">Metal-binding</keyword>
<reference evidence="8" key="1">
    <citation type="submission" date="2023-10" db="EMBL/GenBank/DDBJ databases">
        <authorList>
            <person name="Chen Y."/>
            <person name="Shah S."/>
            <person name="Dougan E. K."/>
            <person name="Thang M."/>
            <person name="Chan C."/>
        </authorList>
    </citation>
    <scope>NUCLEOTIDE SEQUENCE [LARGE SCALE GENOMIC DNA]</scope>
</reference>
<evidence type="ECO:0000256" key="1">
    <source>
        <dbReference type="ARBA" id="ARBA00022723"/>
    </source>
</evidence>
<proteinExistence type="predicted"/>
<gene>
    <name evidence="8" type="ORF">PCOR1329_LOCUS29641</name>
</gene>
<protein>
    <recommendedName>
        <fullName evidence="7">C3H1-type domain-containing protein</fullName>
    </recommendedName>
</protein>
<feature type="non-terminal residue" evidence="8">
    <location>
        <position position="1"/>
    </location>
</feature>
<feature type="domain" description="C3H1-type" evidence="7">
    <location>
        <begin position="80"/>
        <end position="108"/>
    </location>
</feature>
<evidence type="ECO:0000256" key="3">
    <source>
        <dbReference type="ARBA" id="ARBA00022771"/>
    </source>
</evidence>
<dbReference type="InterPro" id="IPR000571">
    <property type="entry name" value="Znf_CCCH"/>
</dbReference>
<dbReference type="Pfam" id="PF00642">
    <property type="entry name" value="zf-CCCH"/>
    <property type="match status" value="2"/>
</dbReference>
<name>A0ABN9SHW8_9DINO</name>
<dbReference type="PROSITE" id="PS50103">
    <property type="entry name" value="ZF_C3H1"/>
    <property type="match status" value="2"/>
</dbReference>
<keyword evidence="2" id="KW-0677">Repeat</keyword>
<feature type="zinc finger region" description="C3H1-type" evidence="5">
    <location>
        <begin position="45"/>
        <end position="72"/>
    </location>
</feature>
<dbReference type="EMBL" id="CAUYUJ010011181">
    <property type="protein sequence ID" value="CAK0831291.1"/>
    <property type="molecule type" value="Genomic_DNA"/>
</dbReference>
<evidence type="ECO:0000313" key="8">
    <source>
        <dbReference type="EMBL" id="CAK0831291.1"/>
    </source>
</evidence>
<evidence type="ECO:0000256" key="2">
    <source>
        <dbReference type="ARBA" id="ARBA00022737"/>
    </source>
</evidence>
<accession>A0ABN9SHW8</accession>
<feature type="domain" description="C3H1-type" evidence="7">
    <location>
        <begin position="45"/>
        <end position="72"/>
    </location>
</feature>
<feature type="compositionally biased region" description="Low complexity" evidence="6">
    <location>
        <begin position="173"/>
        <end position="187"/>
    </location>
</feature>
<sequence>FWLQRTAKEIASSVLSTGLQTARTPPNMPHAGCGTGTLAITARFLHKTRMCVYHAKGHCARGEECSFAHGSGDLRTVPDFSYTQPCQGFARTGKCRRGDACTFAHAPGKLLPWQCSEAPSPAETEHAEHGSEGASPAHGPPAPAELERQRAPHGAPVGLGRPLGDRPPGPAPAGGARAARAGGAAAAEGHRQADVPPLLRGEWGGGRGRLRNPLLFGAAALVQAHWA</sequence>
<evidence type="ECO:0000256" key="6">
    <source>
        <dbReference type="SAM" id="MobiDB-lite"/>
    </source>
</evidence>
<organism evidence="8 9">
    <name type="scientific">Prorocentrum cordatum</name>
    <dbReference type="NCBI Taxonomy" id="2364126"/>
    <lineage>
        <taxon>Eukaryota</taxon>
        <taxon>Sar</taxon>
        <taxon>Alveolata</taxon>
        <taxon>Dinophyceae</taxon>
        <taxon>Prorocentrales</taxon>
        <taxon>Prorocentraceae</taxon>
        <taxon>Prorocentrum</taxon>
    </lineage>
</organism>
<dbReference type="InterPro" id="IPR036855">
    <property type="entry name" value="Znf_CCCH_sf"/>
</dbReference>
<dbReference type="Proteomes" id="UP001189429">
    <property type="component" value="Unassembled WGS sequence"/>
</dbReference>
<dbReference type="Gene3D" id="4.10.1000.10">
    <property type="entry name" value="Zinc finger, CCCH-type"/>
    <property type="match status" value="2"/>
</dbReference>
<dbReference type="InterPro" id="IPR045877">
    <property type="entry name" value="ZFP36-like"/>
</dbReference>
<evidence type="ECO:0000256" key="4">
    <source>
        <dbReference type="ARBA" id="ARBA00022833"/>
    </source>
</evidence>
<feature type="region of interest" description="Disordered" evidence="6">
    <location>
        <begin position="112"/>
        <end position="198"/>
    </location>
</feature>
<feature type="zinc finger region" description="C3H1-type" evidence="5">
    <location>
        <begin position="80"/>
        <end position="108"/>
    </location>
</feature>
<keyword evidence="3 5" id="KW-0863">Zinc-finger</keyword>
<dbReference type="PANTHER" id="PTHR12547:SF18">
    <property type="entry name" value="PROTEIN TIS11"/>
    <property type="match status" value="1"/>
</dbReference>
<keyword evidence="9" id="KW-1185">Reference proteome</keyword>
<evidence type="ECO:0000259" key="7">
    <source>
        <dbReference type="PROSITE" id="PS50103"/>
    </source>
</evidence>
<dbReference type="SUPFAM" id="SSF90229">
    <property type="entry name" value="CCCH zinc finger"/>
    <property type="match status" value="2"/>
</dbReference>
<comment type="caution">
    <text evidence="8">The sequence shown here is derived from an EMBL/GenBank/DDBJ whole genome shotgun (WGS) entry which is preliminary data.</text>
</comment>